<comment type="caution">
    <text evidence="2">The sequence shown here is derived from an EMBL/GenBank/DDBJ whole genome shotgun (WGS) entry which is preliminary data.</text>
</comment>
<reference evidence="2 3" key="1">
    <citation type="submission" date="2020-04" db="EMBL/GenBank/DDBJ databases">
        <title>Flammeovirga sp. SR4, a novel species isolated from seawater.</title>
        <authorList>
            <person name="Wang X."/>
        </authorList>
    </citation>
    <scope>NUCLEOTIDE SEQUENCE [LARGE SCALE GENOMIC DNA]</scope>
    <source>
        <strain evidence="2 3">SR4</strain>
    </source>
</reference>
<dbReference type="InterPro" id="IPR027417">
    <property type="entry name" value="P-loop_NTPase"/>
</dbReference>
<feature type="domain" description="NadR/Ttd14 AAA" evidence="1">
    <location>
        <begin position="5"/>
        <end position="164"/>
    </location>
</feature>
<dbReference type="InterPro" id="IPR038727">
    <property type="entry name" value="NadR/Ttd14_AAA_dom"/>
</dbReference>
<dbReference type="Gene3D" id="3.40.50.300">
    <property type="entry name" value="P-loop containing nucleotide triphosphate hydrolases"/>
    <property type="match status" value="1"/>
</dbReference>
<dbReference type="Pfam" id="PF13521">
    <property type="entry name" value="AAA_28"/>
    <property type="match status" value="1"/>
</dbReference>
<dbReference type="AlphaFoldDB" id="A0A7X8SMK2"/>
<protein>
    <submittedName>
        <fullName evidence="2">AAA family ATPase</fullName>
    </submittedName>
</protein>
<accession>A0A7X8SMK2</accession>
<proteinExistence type="predicted"/>
<name>A0A7X8SMK2_9BACT</name>
<sequence length="179" mass="21003">MSISIISGAAGTGKTTLINTIERSGVLTMPEASRQVIIDEQKYGREGMPWKNVERFSELVFQKKLDHLREYSEAIFCDRSIIDTIAYLRFQEKPVPDYLTSFPFHRYYKKEVFFALPWKEIYTKDPQRPESFSYQQQLSPVLEKTYLDYGFEIVYLPFTSVQSRLDFVLNKVCLPTKIK</sequence>
<dbReference type="Proteomes" id="UP000585050">
    <property type="component" value="Unassembled WGS sequence"/>
</dbReference>
<gene>
    <name evidence="2" type="ORF">HGP29_17355</name>
</gene>
<dbReference type="SUPFAM" id="SSF52540">
    <property type="entry name" value="P-loop containing nucleoside triphosphate hydrolases"/>
    <property type="match status" value="1"/>
</dbReference>
<evidence type="ECO:0000259" key="1">
    <source>
        <dbReference type="Pfam" id="PF13521"/>
    </source>
</evidence>
<dbReference type="RefSeq" id="WP_168883695.1">
    <property type="nucleotide sequence ID" value="NZ_JABAIL010000005.1"/>
</dbReference>
<keyword evidence="3" id="KW-1185">Reference proteome</keyword>
<dbReference type="EMBL" id="JABAIL010000005">
    <property type="protein sequence ID" value="NLR92983.1"/>
    <property type="molecule type" value="Genomic_DNA"/>
</dbReference>
<evidence type="ECO:0000313" key="3">
    <source>
        <dbReference type="Proteomes" id="UP000585050"/>
    </source>
</evidence>
<evidence type="ECO:0000313" key="2">
    <source>
        <dbReference type="EMBL" id="NLR92983.1"/>
    </source>
</evidence>
<organism evidence="2 3">
    <name type="scientific">Flammeovirga agarivorans</name>
    <dbReference type="NCBI Taxonomy" id="2726742"/>
    <lineage>
        <taxon>Bacteria</taxon>
        <taxon>Pseudomonadati</taxon>
        <taxon>Bacteroidota</taxon>
        <taxon>Cytophagia</taxon>
        <taxon>Cytophagales</taxon>
        <taxon>Flammeovirgaceae</taxon>
        <taxon>Flammeovirga</taxon>
    </lineage>
</organism>